<evidence type="ECO:0000259" key="1">
    <source>
        <dbReference type="Pfam" id="PF00483"/>
    </source>
</evidence>
<reference evidence="4" key="1">
    <citation type="journal article" date="2019" name="Int. J. Syst. Evol. Microbiol.">
        <title>The Global Catalogue of Microorganisms (GCM) 10K type strain sequencing project: providing services to taxonomists for standard genome sequencing and annotation.</title>
        <authorList>
            <consortium name="The Broad Institute Genomics Platform"/>
            <consortium name="The Broad Institute Genome Sequencing Center for Infectious Disease"/>
            <person name="Wu L."/>
            <person name="Ma J."/>
        </authorList>
    </citation>
    <scope>NUCLEOTIDE SEQUENCE [LARGE SCALE GENOMIC DNA]</scope>
    <source>
        <strain evidence="4">KCTC 42107</strain>
    </source>
</reference>
<comment type="caution">
    <text evidence="3">The sequence shown here is derived from an EMBL/GenBank/DDBJ whole genome shotgun (WGS) entry which is preliminary data.</text>
</comment>
<name>A0ABW5NT55_9FLAO</name>
<dbReference type="Gene3D" id="3.10.580.10">
    <property type="entry name" value="CBS-domain"/>
    <property type="match status" value="1"/>
</dbReference>
<gene>
    <name evidence="3" type="ORF">ACFSR3_04080</name>
</gene>
<dbReference type="Proteomes" id="UP001597480">
    <property type="component" value="Unassembled WGS sequence"/>
</dbReference>
<organism evidence="3 4">
    <name type="scientific">Flavobacterium suzhouense</name>
    <dbReference type="NCBI Taxonomy" id="1529638"/>
    <lineage>
        <taxon>Bacteria</taxon>
        <taxon>Pseudomonadati</taxon>
        <taxon>Bacteroidota</taxon>
        <taxon>Flavobacteriia</taxon>
        <taxon>Flavobacteriales</taxon>
        <taxon>Flavobacteriaceae</taxon>
        <taxon>Flavobacterium</taxon>
    </lineage>
</organism>
<keyword evidence="4" id="KW-1185">Reference proteome</keyword>
<dbReference type="Gene3D" id="3.90.550.10">
    <property type="entry name" value="Spore Coat Polysaccharide Biosynthesis Protein SpsA, Chain A"/>
    <property type="match status" value="1"/>
</dbReference>
<evidence type="ECO:0000259" key="2">
    <source>
        <dbReference type="Pfam" id="PF00571"/>
    </source>
</evidence>
<dbReference type="CDD" id="cd06426">
    <property type="entry name" value="NTP_transferase_like_2"/>
    <property type="match status" value="1"/>
</dbReference>
<dbReference type="Pfam" id="PF00483">
    <property type="entry name" value="NTP_transferase"/>
    <property type="match status" value="1"/>
</dbReference>
<evidence type="ECO:0000313" key="3">
    <source>
        <dbReference type="EMBL" id="MFD2601223.1"/>
    </source>
</evidence>
<dbReference type="RefSeq" id="WP_379819844.1">
    <property type="nucleotide sequence ID" value="NZ_JBHUMD010000005.1"/>
</dbReference>
<dbReference type="EMBL" id="JBHUMD010000005">
    <property type="protein sequence ID" value="MFD2601223.1"/>
    <property type="molecule type" value="Genomic_DNA"/>
</dbReference>
<feature type="domain" description="CBS" evidence="2">
    <location>
        <begin position="13"/>
        <end position="53"/>
    </location>
</feature>
<evidence type="ECO:0000313" key="4">
    <source>
        <dbReference type="Proteomes" id="UP001597480"/>
    </source>
</evidence>
<dbReference type="SUPFAM" id="SSF53448">
    <property type="entry name" value="Nucleotide-diphospho-sugar transferases"/>
    <property type="match status" value="1"/>
</dbReference>
<protein>
    <submittedName>
        <fullName evidence="3">Nucleotidyltransferase family protein</fullName>
    </submittedName>
</protein>
<dbReference type="InterPro" id="IPR005835">
    <property type="entry name" value="NTP_transferase_dom"/>
</dbReference>
<dbReference type="Pfam" id="PF00571">
    <property type="entry name" value="CBS"/>
    <property type="match status" value="1"/>
</dbReference>
<dbReference type="InterPro" id="IPR050486">
    <property type="entry name" value="Mannose-1P_guanyltransferase"/>
</dbReference>
<proteinExistence type="predicted"/>
<dbReference type="PANTHER" id="PTHR22572">
    <property type="entry name" value="SUGAR-1-PHOSPHATE GUANYL TRANSFERASE"/>
    <property type="match status" value="1"/>
</dbReference>
<dbReference type="InterPro" id="IPR046342">
    <property type="entry name" value="CBS_dom_sf"/>
</dbReference>
<dbReference type="SUPFAM" id="SSF54631">
    <property type="entry name" value="CBS-domain pair"/>
    <property type="match status" value="1"/>
</dbReference>
<accession>A0ABW5NT55</accession>
<feature type="domain" description="Nucleotidyl transferase" evidence="1">
    <location>
        <begin position="121"/>
        <end position="345"/>
    </location>
</feature>
<dbReference type="InterPro" id="IPR029044">
    <property type="entry name" value="Nucleotide-diphossugar_trans"/>
</dbReference>
<sequence length="349" mass="40195">MRIYRDHLILTGSTVRQALLMLDELSHDAILFVVDEKDTLIGALTDGDVRRGLIKGFTIDSLVNDIIQSNPRYITKGENNLNRIIEYREDNFRIVPVLDENHRVVNIINFRNIKSYLPIDAVVMAGGRGQRLKPFTDTVPKPLLKVGDKAIMEHNVDRLALYGIDDFWFCVKYLGEQIETHFGKGEDRNIKINYIWEEDALGTIGAVSKINNFKHDYILVTNSDLLTNIDYEHFFLDFIKKDADLAVLTIPYQVNIPYAVLETGNETEVKSFKEKPTYTYYSNGGIYLMKKEVLKYIPNEIFYNATDLMEALIQNGLKVISYPFSGYWLDVGKHEDFNKAQSDIQNIKF</sequence>
<dbReference type="InterPro" id="IPR000644">
    <property type="entry name" value="CBS_dom"/>
</dbReference>